<proteinExistence type="predicted"/>
<dbReference type="InterPro" id="IPR052917">
    <property type="entry name" value="Stress-Dev_Protein"/>
</dbReference>
<dbReference type="PANTHER" id="PTHR34818">
    <property type="entry name" value="PROTEIN BLI-3"/>
    <property type="match status" value="1"/>
</dbReference>
<dbReference type="STRING" id="228957.SAMN04488008_101736"/>
<dbReference type="AlphaFoldDB" id="A0A1H7I4H9"/>
<dbReference type="Gene3D" id="2.30.110.10">
    <property type="entry name" value="Electron Transport, Fmn-binding Protein, Chain A"/>
    <property type="match status" value="1"/>
</dbReference>
<dbReference type="InterPro" id="IPR038725">
    <property type="entry name" value="YdaG_split_barrel_FMN-bd"/>
</dbReference>
<feature type="domain" description="General stress protein FMN-binding split barrel" evidence="1">
    <location>
        <begin position="11"/>
        <end position="157"/>
    </location>
</feature>
<dbReference type="SUPFAM" id="SSF50475">
    <property type="entry name" value="FMN-binding split barrel"/>
    <property type="match status" value="1"/>
</dbReference>
<evidence type="ECO:0000313" key="2">
    <source>
        <dbReference type="EMBL" id="SEK57429.1"/>
    </source>
</evidence>
<dbReference type="OrthoDB" id="1432662at2"/>
<dbReference type="PANTHER" id="PTHR34818:SF1">
    <property type="entry name" value="PROTEIN BLI-3"/>
    <property type="match status" value="1"/>
</dbReference>
<dbReference type="RefSeq" id="WP_091619949.1">
    <property type="nucleotide sequence ID" value="NZ_FNZN01000001.1"/>
</dbReference>
<evidence type="ECO:0000313" key="3">
    <source>
        <dbReference type="Proteomes" id="UP000198990"/>
    </source>
</evidence>
<dbReference type="Proteomes" id="UP000198990">
    <property type="component" value="Unassembled WGS sequence"/>
</dbReference>
<organism evidence="2 3">
    <name type="scientific">Maribacter orientalis</name>
    <dbReference type="NCBI Taxonomy" id="228957"/>
    <lineage>
        <taxon>Bacteria</taxon>
        <taxon>Pseudomonadati</taxon>
        <taxon>Bacteroidota</taxon>
        <taxon>Flavobacteriia</taxon>
        <taxon>Flavobacteriales</taxon>
        <taxon>Flavobacteriaceae</taxon>
        <taxon>Maribacter</taxon>
    </lineage>
</organism>
<sequence>MATKNLFNKEAQNKIKELAESIDFTMLATNLSSLPIHAIPMSTKKVDDLGQIWFLSNRNSEHNANIHKSNDVHLFYSKAMSMEFMNLYGKAEIVNDKGIIENLYQKSDDNWFEGKEDPNITAIKVIPKDAHYWDTKNTMLVSLLKMGIGAITGKKVDLGEQGELSV</sequence>
<accession>A0A1H7I4H9</accession>
<reference evidence="3" key="1">
    <citation type="submission" date="2016-10" db="EMBL/GenBank/DDBJ databases">
        <authorList>
            <person name="Varghese N."/>
            <person name="Submissions S."/>
        </authorList>
    </citation>
    <scope>NUCLEOTIDE SEQUENCE [LARGE SCALE GENOMIC DNA]</scope>
    <source>
        <strain evidence="3">DSM 16471</strain>
    </source>
</reference>
<dbReference type="EMBL" id="FNZN01000001">
    <property type="protein sequence ID" value="SEK57429.1"/>
    <property type="molecule type" value="Genomic_DNA"/>
</dbReference>
<dbReference type="InterPro" id="IPR012349">
    <property type="entry name" value="Split_barrel_FMN-bd"/>
</dbReference>
<protein>
    <submittedName>
        <fullName evidence="2">General stress protein 26</fullName>
    </submittedName>
</protein>
<name>A0A1H7I4H9_9FLAO</name>
<evidence type="ECO:0000259" key="1">
    <source>
        <dbReference type="Pfam" id="PF16242"/>
    </source>
</evidence>
<keyword evidence="3" id="KW-1185">Reference proteome</keyword>
<dbReference type="Pfam" id="PF16242">
    <property type="entry name" value="Pyrid_ox_like"/>
    <property type="match status" value="1"/>
</dbReference>
<gene>
    <name evidence="2" type="ORF">SAMN04488008_101736</name>
</gene>